<dbReference type="EMBL" id="CP108318">
    <property type="protein sequence ID" value="WTW60286.1"/>
    <property type="molecule type" value="Genomic_DNA"/>
</dbReference>
<dbReference type="AlphaFoldDB" id="A0AAU2UYM1"/>
<accession>A0AAU2UYM1</accession>
<feature type="compositionally biased region" description="Gly residues" evidence="1">
    <location>
        <begin position="1"/>
        <end position="10"/>
    </location>
</feature>
<reference evidence="2" key="1">
    <citation type="submission" date="2022-10" db="EMBL/GenBank/DDBJ databases">
        <title>The complete genomes of actinobacterial strains from the NBC collection.</title>
        <authorList>
            <person name="Joergensen T.S."/>
            <person name="Alvarez Arevalo M."/>
            <person name="Sterndorff E.B."/>
            <person name="Faurdal D."/>
            <person name="Vuksanovic O."/>
            <person name="Mourched A.-S."/>
            <person name="Charusanti P."/>
            <person name="Shaw S."/>
            <person name="Blin K."/>
            <person name="Weber T."/>
        </authorList>
    </citation>
    <scope>NUCLEOTIDE SEQUENCE</scope>
    <source>
        <strain evidence="2">NBC_00003</strain>
    </source>
</reference>
<evidence type="ECO:0000313" key="2">
    <source>
        <dbReference type="EMBL" id="WTW60286.1"/>
    </source>
</evidence>
<name>A0AAU2UYM1_9ACTN</name>
<organism evidence="2">
    <name type="scientific">Streptomyces sp. NBC_00003</name>
    <dbReference type="NCBI Taxonomy" id="2903608"/>
    <lineage>
        <taxon>Bacteria</taxon>
        <taxon>Bacillati</taxon>
        <taxon>Actinomycetota</taxon>
        <taxon>Actinomycetes</taxon>
        <taxon>Kitasatosporales</taxon>
        <taxon>Streptomycetaceae</taxon>
        <taxon>Streptomyces</taxon>
    </lineage>
</organism>
<gene>
    <name evidence="2" type="ORF">OG549_06320</name>
</gene>
<protein>
    <submittedName>
        <fullName evidence="2">Uncharacterized protein</fullName>
    </submittedName>
</protein>
<evidence type="ECO:0000256" key="1">
    <source>
        <dbReference type="SAM" id="MobiDB-lite"/>
    </source>
</evidence>
<proteinExistence type="predicted"/>
<sequence length="49" mass="5215">MRVRTGGIGGEDVRFRGCACGPGKPSADSTHTSPHHEPPEAAFDWLLLP</sequence>
<feature type="region of interest" description="Disordered" evidence="1">
    <location>
        <begin position="1"/>
        <end position="49"/>
    </location>
</feature>